<evidence type="ECO:0000313" key="3">
    <source>
        <dbReference type="Proteomes" id="UP000488956"/>
    </source>
</evidence>
<name>A0A6G0JEK0_9STRA</name>
<accession>A0A6G0JEK0</accession>
<comment type="caution">
    <text evidence="2">The sequence shown here is derived from an EMBL/GenBank/DDBJ whole genome shotgun (WGS) entry which is preliminary data.</text>
</comment>
<feature type="signal peptide" evidence="1">
    <location>
        <begin position="1"/>
        <end position="18"/>
    </location>
</feature>
<organism evidence="2 3">
    <name type="scientific">Phytophthora fragariae</name>
    <dbReference type="NCBI Taxonomy" id="53985"/>
    <lineage>
        <taxon>Eukaryota</taxon>
        <taxon>Sar</taxon>
        <taxon>Stramenopiles</taxon>
        <taxon>Oomycota</taxon>
        <taxon>Peronosporomycetes</taxon>
        <taxon>Peronosporales</taxon>
        <taxon>Peronosporaceae</taxon>
        <taxon>Phytophthora</taxon>
    </lineage>
</organism>
<reference evidence="2 3" key="1">
    <citation type="submission" date="2018-09" db="EMBL/GenBank/DDBJ databases">
        <title>Genomic investigation of the strawberry pathogen Phytophthora fragariae indicates pathogenicity is determined by transcriptional variation in three key races.</title>
        <authorList>
            <person name="Adams T.M."/>
            <person name="Armitage A.D."/>
            <person name="Sobczyk M.K."/>
            <person name="Bates H.J."/>
            <person name="Dunwell J.M."/>
            <person name="Nellist C.F."/>
            <person name="Harrison R.J."/>
        </authorList>
    </citation>
    <scope>NUCLEOTIDE SEQUENCE [LARGE SCALE GENOMIC DNA]</scope>
    <source>
        <strain evidence="2 3">ONT-3</strain>
    </source>
</reference>
<dbReference type="Proteomes" id="UP000488956">
    <property type="component" value="Unassembled WGS sequence"/>
</dbReference>
<gene>
    <name evidence="2" type="ORF">PF010_g32570</name>
</gene>
<protein>
    <recommendedName>
        <fullName evidence="4">Peptidase S33 tripeptidyl aminopeptidase-like C-terminal domain-containing protein</fullName>
    </recommendedName>
</protein>
<evidence type="ECO:0008006" key="4">
    <source>
        <dbReference type="Google" id="ProtNLM"/>
    </source>
</evidence>
<feature type="chain" id="PRO_5026275705" description="Peptidase S33 tripeptidyl aminopeptidase-like C-terminal domain-containing protein" evidence="1">
    <location>
        <begin position="19"/>
        <end position="140"/>
    </location>
</feature>
<dbReference type="AlphaFoldDB" id="A0A6G0JEK0"/>
<evidence type="ECO:0000256" key="1">
    <source>
        <dbReference type="SAM" id="SignalP"/>
    </source>
</evidence>
<proteinExistence type="predicted"/>
<dbReference type="EMBL" id="QXFX01009765">
    <property type="protein sequence ID" value="KAE9054349.1"/>
    <property type="molecule type" value="Genomic_DNA"/>
</dbReference>
<sequence>MRLYHLLALAAVVAQTSAVSKSTLKTRLNGWYKCSDYTFSDQGSSSGQSSECATFNAPLCYPGICKAPQFADPTIDVFVKRMPATTGDPKSATNVWLLQGGPGYSSTASKCILRLSHRPDYTLCHSLTCLLAAVVQWNRR</sequence>
<keyword evidence="1" id="KW-0732">Signal</keyword>
<evidence type="ECO:0000313" key="2">
    <source>
        <dbReference type="EMBL" id="KAE9054349.1"/>
    </source>
</evidence>